<dbReference type="EMBL" id="PDLM01000013">
    <property type="protein sequence ID" value="RDW63583.1"/>
    <property type="molecule type" value="Genomic_DNA"/>
</dbReference>
<dbReference type="AlphaFoldDB" id="A0A3D8QP33"/>
<dbReference type="PANTHER" id="PTHR37540">
    <property type="entry name" value="TRANSCRIPTION FACTOR (ACR-2), PUTATIVE-RELATED-RELATED"/>
    <property type="match status" value="1"/>
</dbReference>
<dbReference type="InterPro" id="IPR021858">
    <property type="entry name" value="Fun_TF"/>
</dbReference>
<feature type="compositionally biased region" description="Basic and acidic residues" evidence="1">
    <location>
        <begin position="19"/>
        <end position="29"/>
    </location>
</feature>
<protein>
    <submittedName>
        <fullName evidence="2">Uncharacterized protein</fullName>
    </submittedName>
</protein>
<evidence type="ECO:0000313" key="2">
    <source>
        <dbReference type="EMBL" id="RDW63583.1"/>
    </source>
</evidence>
<dbReference type="Proteomes" id="UP000256645">
    <property type="component" value="Unassembled WGS sequence"/>
</dbReference>
<sequence>MVKSNTKDSNQLIWVDASQDERRGRAKDPQFEFVQETGGRRSVNSLDATRIRSHVKKSRRSCKDPKGSQSRFTSLVLENEIGPSSPTRGNILGREGPRSNGWPVQQSAPLICFPQWLFYASSDPLILQATALYSRLITRTGSIAHTNPHDGHFDQQLLQIRGQIIRMVQNRLNDPRDPSRNATLAAIAILAISETLNADDEASYVHIAGLRGVILARGGAASLRADEMLRRLVTWANLCQSVLSQRIPQPLLLNIYGDEICQGPDFPDPIVIKTIPYMTIELLSLTKSRQLSQDAADIFCYLRRLSRVKDLAHFMPGFGDGYKDHFLDWAEYHTSRLLLGSQVNTRHSFRWMIHAFSLAANIYIYAVLREISRSAPYFRILAKRMKETLEQADPRELQADTSGKRIWILFVGRLAANGGPEDSWFGTAIARIMEQRGLDTRHAIDLVMAESLWPRVYRGMKWVDIIKLMMED</sequence>
<dbReference type="OrthoDB" id="4158087at2759"/>
<gene>
    <name evidence="2" type="ORF">BP6252_11128</name>
</gene>
<keyword evidence="3" id="KW-1185">Reference proteome</keyword>
<dbReference type="PANTHER" id="PTHR37540:SF5">
    <property type="entry name" value="TRANSCRIPTION FACTOR DOMAIN-CONTAINING PROTEIN"/>
    <property type="match status" value="1"/>
</dbReference>
<accession>A0A3D8QP33</accession>
<organism evidence="2 3">
    <name type="scientific">Coleophoma cylindrospora</name>
    <dbReference type="NCBI Taxonomy" id="1849047"/>
    <lineage>
        <taxon>Eukaryota</taxon>
        <taxon>Fungi</taxon>
        <taxon>Dikarya</taxon>
        <taxon>Ascomycota</taxon>
        <taxon>Pezizomycotina</taxon>
        <taxon>Leotiomycetes</taxon>
        <taxon>Helotiales</taxon>
        <taxon>Dermateaceae</taxon>
        <taxon>Coleophoma</taxon>
    </lineage>
</organism>
<reference evidence="2 3" key="1">
    <citation type="journal article" date="2018" name="IMA Fungus">
        <title>IMA Genome-F 9: Draft genome sequence of Annulohypoxylon stygium, Aspergillus mulundensis, Berkeleyomyces basicola (syn. Thielaviopsis basicola), Ceratocystis smalleyi, two Cercospora beticola strains, Coleophoma cylindrospora, Fusarium fracticaudum, Phialophora cf. hyalina, and Morchella septimelata.</title>
        <authorList>
            <person name="Wingfield B.D."/>
            <person name="Bills G.F."/>
            <person name="Dong Y."/>
            <person name="Huang W."/>
            <person name="Nel W.J."/>
            <person name="Swalarsk-Parry B.S."/>
            <person name="Vaghefi N."/>
            <person name="Wilken P.M."/>
            <person name="An Z."/>
            <person name="de Beer Z.W."/>
            <person name="De Vos L."/>
            <person name="Chen L."/>
            <person name="Duong T.A."/>
            <person name="Gao Y."/>
            <person name="Hammerbacher A."/>
            <person name="Kikkert J.R."/>
            <person name="Li Y."/>
            <person name="Li H."/>
            <person name="Li K."/>
            <person name="Li Q."/>
            <person name="Liu X."/>
            <person name="Ma X."/>
            <person name="Naidoo K."/>
            <person name="Pethybridge S.J."/>
            <person name="Sun J."/>
            <person name="Steenkamp E.T."/>
            <person name="van der Nest M.A."/>
            <person name="van Wyk S."/>
            <person name="Wingfield M.J."/>
            <person name="Xiong C."/>
            <person name="Yue Q."/>
            <person name="Zhang X."/>
        </authorList>
    </citation>
    <scope>NUCLEOTIDE SEQUENCE [LARGE SCALE GENOMIC DNA]</scope>
    <source>
        <strain evidence="2 3">BP6252</strain>
    </source>
</reference>
<comment type="caution">
    <text evidence="2">The sequence shown here is derived from an EMBL/GenBank/DDBJ whole genome shotgun (WGS) entry which is preliminary data.</text>
</comment>
<evidence type="ECO:0000256" key="1">
    <source>
        <dbReference type="SAM" id="MobiDB-lite"/>
    </source>
</evidence>
<evidence type="ECO:0000313" key="3">
    <source>
        <dbReference type="Proteomes" id="UP000256645"/>
    </source>
</evidence>
<dbReference type="Pfam" id="PF11951">
    <property type="entry name" value="Fungal_trans_2"/>
    <property type="match status" value="1"/>
</dbReference>
<name>A0A3D8QP33_9HELO</name>
<proteinExistence type="predicted"/>
<feature type="region of interest" description="Disordered" evidence="1">
    <location>
        <begin position="1"/>
        <end position="29"/>
    </location>
</feature>